<gene>
    <name evidence="3" type="ORF">HNQ92_002443</name>
</gene>
<keyword evidence="4" id="KW-1185">Reference proteome</keyword>
<keyword evidence="3" id="KW-0131">Cell cycle</keyword>
<organism evidence="3 4">
    <name type="scientific">Rhabdobacter roseus</name>
    <dbReference type="NCBI Taxonomy" id="1655419"/>
    <lineage>
        <taxon>Bacteria</taxon>
        <taxon>Pseudomonadati</taxon>
        <taxon>Bacteroidota</taxon>
        <taxon>Cytophagia</taxon>
        <taxon>Cytophagales</taxon>
        <taxon>Cytophagaceae</taxon>
        <taxon>Rhabdobacter</taxon>
    </lineage>
</organism>
<dbReference type="GO" id="GO:0005525">
    <property type="term" value="F:GTP binding"/>
    <property type="evidence" value="ECO:0007669"/>
    <property type="project" value="UniProtKB-KW"/>
</dbReference>
<sequence length="304" mass="32819">MEPRTTILGLGAAGIRTLTYLSERSPREVSLIGIDTTPARPKAPGLDHRIALVLLPPADGLDETGFQLSALLQQESLEELLDEDTSLVILVGDLSEPLVKGTLPVIAQVVQQREIPFLLVPVTAQVPPESTLPTYFNGLLLAAGELSLAGAESAPPAESTLRACADRLELLLEIYQPLSPAVSIDFQDLLFMLKKGRYFLLAKGMGAGPERSEQALKQATEQLTAVPHPALDWKSSLILLTDGPAKPQTIGEQRKAFMAVKKFFTDRGSELQHVKVGYATDESLADRLSVFLLLAGQPIPRTEA</sequence>
<reference evidence="3 4" key="1">
    <citation type="submission" date="2020-08" db="EMBL/GenBank/DDBJ databases">
        <title>Genomic Encyclopedia of Type Strains, Phase IV (KMG-IV): sequencing the most valuable type-strain genomes for metagenomic binning, comparative biology and taxonomic classification.</title>
        <authorList>
            <person name="Goeker M."/>
        </authorList>
    </citation>
    <scope>NUCLEOTIDE SEQUENCE [LARGE SCALE GENOMIC DNA]</scope>
    <source>
        <strain evidence="3 4">DSM 105074</strain>
    </source>
</reference>
<dbReference type="AlphaFoldDB" id="A0A840TWH5"/>
<dbReference type="Proteomes" id="UP000557307">
    <property type="component" value="Unassembled WGS sequence"/>
</dbReference>
<keyword evidence="2" id="KW-0342">GTP-binding</keyword>
<comment type="caution">
    <text evidence="3">The sequence shown here is derived from an EMBL/GenBank/DDBJ whole genome shotgun (WGS) entry which is preliminary data.</text>
</comment>
<dbReference type="InterPro" id="IPR008280">
    <property type="entry name" value="Tub_FtsZ_C"/>
</dbReference>
<protein>
    <submittedName>
        <fullName evidence="3">Cell division GTPase FtsZ</fullName>
    </submittedName>
</protein>
<dbReference type="Gene3D" id="3.30.1330.20">
    <property type="entry name" value="Tubulin/FtsZ, C-terminal domain"/>
    <property type="match status" value="1"/>
</dbReference>
<dbReference type="RefSeq" id="WP_184174249.1">
    <property type="nucleotide sequence ID" value="NZ_JACHGF010000003.1"/>
</dbReference>
<dbReference type="GO" id="GO:0051301">
    <property type="term" value="P:cell division"/>
    <property type="evidence" value="ECO:0007669"/>
    <property type="project" value="UniProtKB-KW"/>
</dbReference>
<evidence type="ECO:0000313" key="3">
    <source>
        <dbReference type="EMBL" id="MBB5284300.1"/>
    </source>
</evidence>
<dbReference type="InterPro" id="IPR037103">
    <property type="entry name" value="Tubulin/FtsZ-like_C"/>
</dbReference>
<evidence type="ECO:0000313" key="4">
    <source>
        <dbReference type="Proteomes" id="UP000557307"/>
    </source>
</evidence>
<name>A0A840TWH5_9BACT</name>
<dbReference type="EMBL" id="JACHGF010000003">
    <property type="protein sequence ID" value="MBB5284300.1"/>
    <property type="molecule type" value="Genomic_DNA"/>
</dbReference>
<keyword evidence="3" id="KW-0132">Cell division</keyword>
<proteinExistence type="predicted"/>
<dbReference type="SUPFAM" id="SSF55307">
    <property type="entry name" value="Tubulin C-terminal domain-like"/>
    <property type="match status" value="1"/>
</dbReference>
<evidence type="ECO:0000256" key="1">
    <source>
        <dbReference type="ARBA" id="ARBA00022741"/>
    </source>
</evidence>
<keyword evidence="1" id="KW-0547">Nucleotide-binding</keyword>
<evidence type="ECO:0000256" key="2">
    <source>
        <dbReference type="ARBA" id="ARBA00023134"/>
    </source>
</evidence>
<accession>A0A840TWH5</accession>